<dbReference type="RefSeq" id="WP_100788959.1">
    <property type="nucleotide sequence ID" value="NZ_NPDQ01000001.1"/>
</dbReference>
<dbReference type="SMART" id="SM00116">
    <property type="entry name" value="CBS"/>
    <property type="match status" value="2"/>
</dbReference>
<evidence type="ECO:0000256" key="6">
    <source>
        <dbReference type="PIRSR" id="PIRSR004692-3"/>
    </source>
</evidence>
<dbReference type="InterPro" id="IPR000644">
    <property type="entry name" value="CBS_dom"/>
</dbReference>
<organism evidence="10 11">
    <name type="scientific">Leptospira brenneri</name>
    <dbReference type="NCBI Taxonomy" id="2023182"/>
    <lineage>
        <taxon>Bacteria</taxon>
        <taxon>Pseudomonadati</taxon>
        <taxon>Spirochaetota</taxon>
        <taxon>Spirochaetia</taxon>
        <taxon>Leptospirales</taxon>
        <taxon>Leptospiraceae</taxon>
        <taxon>Leptospira</taxon>
    </lineage>
</organism>
<reference evidence="10" key="1">
    <citation type="journal article" date="2019" name="PLoS Negl. Trop. Dis.">
        <title>Revisiting the worldwide diversity of Leptospira species in the environment.</title>
        <authorList>
            <person name="Vincent A.T."/>
            <person name="Schiettekatte O."/>
            <person name="Bourhy P."/>
            <person name="Veyrier F.J."/>
            <person name="Picardeau M."/>
        </authorList>
    </citation>
    <scope>NUCLEOTIDE SEQUENCE [LARGE SCALE GENOMIC DNA]</scope>
    <source>
        <strain evidence="10">201800277</strain>
    </source>
</reference>
<dbReference type="GO" id="GO:0019146">
    <property type="term" value="F:arabinose-5-phosphate isomerase activity"/>
    <property type="evidence" value="ECO:0007669"/>
    <property type="project" value="UniProtKB-ARBA"/>
</dbReference>
<dbReference type="InterPro" id="IPR050986">
    <property type="entry name" value="GutQ/KpsF_isomerases"/>
</dbReference>
<dbReference type="AlphaFoldDB" id="A0A2M9Y6A7"/>
<feature type="site" description="Catalytically relevant" evidence="6">
    <location>
        <position position="146"/>
    </location>
</feature>
<name>A0A2M9Y6A7_9LEPT</name>
<keyword evidence="2" id="KW-0677">Repeat</keyword>
<feature type="site" description="Catalytically relevant" evidence="6">
    <location>
        <position position="105"/>
    </location>
</feature>
<comment type="caution">
    <text evidence="10">The sequence shown here is derived from an EMBL/GenBank/DDBJ whole genome shotgun (WGS) entry which is preliminary data.</text>
</comment>
<dbReference type="PANTHER" id="PTHR42745">
    <property type="match status" value="1"/>
</dbReference>
<evidence type="ECO:0000256" key="7">
    <source>
        <dbReference type="PROSITE-ProRule" id="PRU00703"/>
    </source>
</evidence>
<dbReference type="Pfam" id="PF01380">
    <property type="entry name" value="SIS"/>
    <property type="match status" value="1"/>
</dbReference>
<keyword evidence="5" id="KW-0479">Metal-binding</keyword>
<dbReference type="Gene3D" id="3.40.50.10490">
    <property type="entry name" value="Glucose-6-phosphate isomerase like protein, domain 1"/>
    <property type="match status" value="1"/>
</dbReference>
<dbReference type="InterPro" id="IPR035474">
    <property type="entry name" value="SIS_Kpsf"/>
</dbReference>
<feature type="domain" description="CBS" evidence="8">
    <location>
        <begin position="204"/>
        <end position="264"/>
    </location>
</feature>
<evidence type="ECO:0000256" key="1">
    <source>
        <dbReference type="ARBA" id="ARBA00008165"/>
    </source>
</evidence>
<dbReference type="OrthoDB" id="9762536at2"/>
<keyword evidence="10" id="KW-0413">Isomerase</keyword>
<feature type="domain" description="CBS" evidence="8">
    <location>
        <begin position="271"/>
        <end position="324"/>
    </location>
</feature>
<dbReference type="GO" id="GO:0097367">
    <property type="term" value="F:carbohydrate derivative binding"/>
    <property type="evidence" value="ECO:0007669"/>
    <property type="project" value="InterPro"/>
</dbReference>
<evidence type="ECO:0000256" key="2">
    <source>
        <dbReference type="ARBA" id="ARBA00022737"/>
    </source>
</evidence>
<proteinExistence type="inferred from homology"/>
<dbReference type="Gene3D" id="3.10.580.10">
    <property type="entry name" value="CBS-domain"/>
    <property type="match status" value="1"/>
</dbReference>
<dbReference type="InterPro" id="IPR046342">
    <property type="entry name" value="CBS_dom_sf"/>
</dbReference>
<evidence type="ECO:0000313" key="10">
    <source>
        <dbReference type="EMBL" id="TGK96086.1"/>
    </source>
</evidence>
<evidence type="ECO:0000256" key="3">
    <source>
        <dbReference type="ARBA" id="ARBA00023122"/>
    </source>
</evidence>
<feature type="site" description="Catalytically relevant" evidence="6">
    <location>
        <position position="187"/>
    </location>
</feature>
<evidence type="ECO:0000256" key="4">
    <source>
        <dbReference type="PIRNR" id="PIRNR004692"/>
    </source>
</evidence>
<evidence type="ECO:0000259" key="8">
    <source>
        <dbReference type="PROSITE" id="PS51371"/>
    </source>
</evidence>
<dbReference type="PROSITE" id="PS51464">
    <property type="entry name" value="SIS"/>
    <property type="match status" value="1"/>
</dbReference>
<evidence type="ECO:0000256" key="5">
    <source>
        <dbReference type="PIRSR" id="PIRSR004692-2"/>
    </source>
</evidence>
<dbReference type="CDD" id="cd05014">
    <property type="entry name" value="SIS_Kpsf"/>
    <property type="match status" value="1"/>
</dbReference>
<keyword evidence="11" id="KW-1185">Reference proteome</keyword>
<gene>
    <name evidence="10" type="ORF">EHQ30_05540</name>
</gene>
<dbReference type="CDD" id="cd04604">
    <property type="entry name" value="CBS_pair_SIS_assoc"/>
    <property type="match status" value="1"/>
</dbReference>
<dbReference type="PROSITE" id="PS51371">
    <property type="entry name" value="CBS"/>
    <property type="match status" value="2"/>
</dbReference>
<dbReference type="PANTHER" id="PTHR42745:SF1">
    <property type="entry name" value="ARABINOSE 5-PHOSPHATE ISOMERASE KDSD"/>
    <property type="match status" value="1"/>
</dbReference>
<dbReference type="GO" id="GO:0046872">
    <property type="term" value="F:metal ion binding"/>
    <property type="evidence" value="ECO:0007669"/>
    <property type="project" value="UniProtKB-KW"/>
</dbReference>
<protein>
    <submittedName>
        <fullName evidence="10">KpsF/GutQ family sugar-phosphate isomerase</fullName>
    </submittedName>
</protein>
<dbReference type="EMBL" id="RQFP01000001">
    <property type="protein sequence ID" value="TGK96086.1"/>
    <property type="molecule type" value="Genomic_DNA"/>
</dbReference>
<sequence>MKEKDTISIVKQALDDEISSLVHFRDQLDPSVKDCIDLILKSTGKVIVTGVGKSGDIAKKISHTLSSTGTSAYFLHPTDASHGDSGIVGPNDVVLAIGKSGESEELNYILPTLRKIGAKIVGITANAKSKLASLSDVVIITPVLKEACPLDLAPTSSTTIALVLGDAIAVALMELKNFQANDFALYHPAGRLGKRLSLYLSDVMRKGDRNASISLDANLETILKEITEKGIGATGVVDSNSKLLGLITDYDIRKYLTKNTLLPTVTAKEMMNANPSSFRPEEKAYDVLIKMESRERPISVAPVVDETGKFVGMISLHDLLQKGL</sequence>
<dbReference type="InterPro" id="IPR046348">
    <property type="entry name" value="SIS_dom_sf"/>
</dbReference>
<dbReference type="Pfam" id="PF00571">
    <property type="entry name" value="CBS"/>
    <property type="match status" value="2"/>
</dbReference>
<dbReference type="GO" id="GO:1901135">
    <property type="term" value="P:carbohydrate derivative metabolic process"/>
    <property type="evidence" value="ECO:0007669"/>
    <property type="project" value="InterPro"/>
</dbReference>
<keyword evidence="5" id="KW-0862">Zinc</keyword>
<evidence type="ECO:0000259" key="9">
    <source>
        <dbReference type="PROSITE" id="PS51464"/>
    </source>
</evidence>
<keyword evidence="3 7" id="KW-0129">CBS domain</keyword>
<accession>A0A2M9Y6A7</accession>
<dbReference type="FunFam" id="3.40.50.10490:FF:000011">
    <property type="entry name" value="Arabinose 5-phosphate isomerase"/>
    <property type="match status" value="1"/>
</dbReference>
<dbReference type="InterPro" id="IPR004800">
    <property type="entry name" value="KdsD/KpsF-type"/>
</dbReference>
<comment type="similarity">
    <text evidence="1 4">Belongs to the SIS family. GutQ/KpsF subfamily.</text>
</comment>
<feature type="binding site" evidence="5">
    <location>
        <position position="76"/>
    </location>
    <ligand>
        <name>Zn(2+)</name>
        <dbReference type="ChEBI" id="CHEBI:29105"/>
    </ligand>
</feature>
<evidence type="ECO:0000313" key="11">
    <source>
        <dbReference type="Proteomes" id="UP000297891"/>
    </source>
</evidence>
<dbReference type="InterPro" id="IPR001347">
    <property type="entry name" value="SIS_dom"/>
</dbReference>
<feature type="site" description="Catalytically relevant" evidence="6">
    <location>
        <position position="53"/>
    </location>
</feature>
<dbReference type="GO" id="GO:0005975">
    <property type="term" value="P:carbohydrate metabolic process"/>
    <property type="evidence" value="ECO:0007669"/>
    <property type="project" value="InterPro"/>
</dbReference>
<dbReference type="PIRSF" id="PIRSF004692">
    <property type="entry name" value="KdsD_KpsF"/>
    <property type="match status" value="1"/>
</dbReference>
<dbReference type="Proteomes" id="UP000297891">
    <property type="component" value="Unassembled WGS sequence"/>
</dbReference>
<dbReference type="NCBIfam" id="TIGR00393">
    <property type="entry name" value="kpsF"/>
    <property type="match status" value="1"/>
</dbReference>
<dbReference type="SUPFAM" id="SSF53697">
    <property type="entry name" value="SIS domain"/>
    <property type="match status" value="1"/>
</dbReference>
<feature type="domain" description="SIS" evidence="9">
    <location>
        <begin position="35"/>
        <end position="178"/>
    </location>
</feature>